<evidence type="ECO:0000256" key="1">
    <source>
        <dbReference type="ARBA" id="ARBA00010424"/>
    </source>
</evidence>
<comment type="similarity">
    <text evidence="1">Belongs to the phosphosulfolactate synthase family.</text>
</comment>
<protein>
    <submittedName>
        <fullName evidence="2">Phosphosulfolactate synthase</fullName>
    </submittedName>
</protein>
<dbReference type="PANTHER" id="PTHR48413:SF1">
    <property type="entry name" value="PROTEIN HEAT-STRESS-ASSOCIATED 32"/>
    <property type="match status" value="1"/>
</dbReference>
<gene>
    <name evidence="2" type="ORF">ENO59_10400</name>
</gene>
<sequence>MLDCLPALPTRPPKPRTCGLTLMLDKGLSVRQAEDILEVAGAYIDLVKLGWGTSLLTPSLEQKLACYRAANVPVYLGGTLFEAFYLRGCLDAYCRLVDRLGLQYVEVSNGTITLPLEEKLRLIRHLSLHFRVLSEVGTKDARAALPPAAWVEAVQAELKAGSWKVICEARESGTVGLYHPTGEVREELVEALIAQVEPSYLIFEAPQKAQQVWFVRRLGPNVNLGNIAPEEVLPLETLRYGLRADTLQEMYLLAKNAPSAVGSVT</sequence>
<comment type="caution">
    <text evidence="2">The sequence shown here is derived from an EMBL/GenBank/DDBJ whole genome shotgun (WGS) entry which is preliminary data.</text>
</comment>
<dbReference type="AlphaFoldDB" id="A0A7V2B245"/>
<dbReference type="InterPro" id="IPR013785">
    <property type="entry name" value="Aldolase_TIM"/>
</dbReference>
<dbReference type="PANTHER" id="PTHR48413">
    <property type="match status" value="1"/>
</dbReference>
<dbReference type="Gene3D" id="3.20.20.70">
    <property type="entry name" value="Aldolase class I"/>
    <property type="match status" value="1"/>
</dbReference>
<evidence type="ECO:0000313" key="2">
    <source>
        <dbReference type="EMBL" id="HER96900.1"/>
    </source>
</evidence>
<dbReference type="InterPro" id="IPR003830">
    <property type="entry name" value="ComA_synth"/>
</dbReference>
<dbReference type="EMBL" id="DSGB01000006">
    <property type="protein sequence ID" value="HER96900.1"/>
    <property type="molecule type" value="Genomic_DNA"/>
</dbReference>
<accession>A0A7V2B245</accession>
<proteinExistence type="inferred from homology"/>
<reference evidence="2" key="1">
    <citation type="journal article" date="2020" name="mSystems">
        <title>Genome- and Community-Level Interaction Insights into Carbon Utilization and Element Cycling Functions of Hydrothermarchaeota in Hydrothermal Sediment.</title>
        <authorList>
            <person name="Zhou Z."/>
            <person name="Liu Y."/>
            <person name="Xu W."/>
            <person name="Pan J."/>
            <person name="Luo Z.H."/>
            <person name="Li M."/>
        </authorList>
    </citation>
    <scope>NUCLEOTIDE SEQUENCE [LARGE SCALE GENOMIC DNA]</scope>
    <source>
        <strain evidence="2">SpSt-143</strain>
    </source>
</reference>
<dbReference type="SUPFAM" id="SSF102110">
    <property type="entry name" value="(2r)-phospho-3-sulfolactate synthase ComA"/>
    <property type="match status" value="1"/>
</dbReference>
<organism evidence="2">
    <name type="scientific">Rhodothermus marinus</name>
    <name type="common">Rhodothermus obamensis</name>
    <dbReference type="NCBI Taxonomy" id="29549"/>
    <lineage>
        <taxon>Bacteria</taxon>
        <taxon>Pseudomonadati</taxon>
        <taxon>Rhodothermota</taxon>
        <taxon>Rhodothermia</taxon>
        <taxon>Rhodothermales</taxon>
        <taxon>Rhodothermaceae</taxon>
        <taxon>Rhodothermus</taxon>
    </lineage>
</organism>
<dbReference type="InterPro" id="IPR036112">
    <property type="entry name" value="ComA_synth_sf"/>
</dbReference>
<dbReference type="Pfam" id="PF02679">
    <property type="entry name" value="ComA"/>
    <property type="match status" value="1"/>
</dbReference>
<name>A0A7V2B245_RHOMR</name>